<keyword evidence="1" id="KW-0732">Signal</keyword>
<dbReference type="KEGG" id="cjap:GWK36_11335"/>
<proteinExistence type="predicted"/>
<dbReference type="EMBL" id="CP048029">
    <property type="protein sequence ID" value="QIK38475.1"/>
    <property type="molecule type" value="Genomic_DNA"/>
</dbReference>
<dbReference type="AlphaFoldDB" id="A0A6G7VF21"/>
<dbReference type="Proteomes" id="UP000502699">
    <property type="component" value="Chromosome"/>
</dbReference>
<dbReference type="RefSeq" id="WP_166271232.1">
    <property type="nucleotide sequence ID" value="NZ_CP048029.1"/>
</dbReference>
<keyword evidence="3" id="KW-1185">Reference proteome</keyword>
<feature type="chain" id="PRO_5026242617" evidence="1">
    <location>
        <begin position="24"/>
        <end position="270"/>
    </location>
</feature>
<accession>A0A6G7VF21</accession>
<gene>
    <name evidence="2" type="ORF">GWK36_11335</name>
</gene>
<evidence type="ECO:0000313" key="3">
    <source>
        <dbReference type="Proteomes" id="UP000502699"/>
    </source>
</evidence>
<evidence type="ECO:0000256" key="1">
    <source>
        <dbReference type="SAM" id="SignalP"/>
    </source>
</evidence>
<feature type="signal peptide" evidence="1">
    <location>
        <begin position="1"/>
        <end position="23"/>
    </location>
</feature>
<organism evidence="2 3">
    <name type="scientific">Caldichromatium japonicum</name>
    <dbReference type="NCBI Taxonomy" id="2699430"/>
    <lineage>
        <taxon>Bacteria</taxon>
        <taxon>Pseudomonadati</taxon>
        <taxon>Pseudomonadota</taxon>
        <taxon>Gammaproteobacteria</taxon>
        <taxon>Chromatiales</taxon>
        <taxon>Chromatiaceae</taxon>
        <taxon>Caldichromatium</taxon>
    </lineage>
</organism>
<sequence length="270" mass="29089">MNRPLTLSLACCLALGCPALEVAAQTTTKPYAYTMKITPSRPKGSLAETMSKDKTKPSTIVYTPCTDESELKQDVVAFKLDYDAGKATTNKDKTQDRSAIRDVYLFFYNPNALGALADDPNWADNPFNPPCRQDPNDPNSAVVPCDPKVWAVVRSTPASMMSGGIALVPFAEISDIDPATHLYLSANENVGSGKISEQLLRSYIRFDDALKGVWSLTGIIASSPTTAAGTSTTPVNFTDPSTWAAWDTATFMVGTPWIAFGQPEGTKTCK</sequence>
<reference evidence="3" key="1">
    <citation type="submission" date="2020-01" db="EMBL/GenBank/DDBJ databases">
        <title>Caldichromatium gen. nov., sp. nov., a thermophilic purple sulfur bacterium member of the family Chromatiaceae isolated from Nakabusa hot spring, Japan.</title>
        <authorList>
            <person name="Saini M.K."/>
            <person name="Hanada S."/>
            <person name="Tank M."/>
        </authorList>
    </citation>
    <scope>NUCLEOTIDE SEQUENCE [LARGE SCALE GENOMIC DNA]</scope>
    <source>
        <strain evidence="3">No.7</strain>
    </source>
</reference>
<name>A0A6G7VF21_9GAMM</name>
<protein>
    <submittedName>
        <fullName evidence="2">Uncharacterized protein</fullName>
    </submittedName>
</protein>
<dbReference type="PROSITE" id="PS51257">
    <property type="entry name" value="PROKAR_LIPOPROTEIN"/>
    <property type="match status" value="1"/>
</dbReference>
<evidence type="ECO:0000313" key="2">
    <source>
        <dbReference type="EMBL" id="QIK38475.1"/>
    </source>
</evidence>